<organism evidence="2 3">
    <name type="scientific">Streptomyces thioluteus</name>
    <dbReference type="NCBI Taxonomy" id="66431"/>
    <lineage>
        <taxon>Bacteria</taxon>
        <taxon>Bacillati</taxon>
        <taxon>Actinomycetota</taxon>
        <taxon>Actinomycetes</taxon>
        <taxon>Kitasatosporales</taxon>
        <taxon>Streptomycetaceae</taxon>
        <taxon>Streptomyces</taxon>
    </lineage>
</organism>
<dbReference type="Gene3D" id="1.10.260.40">
    <property type="entry name" value="lambda repressor-like DNA-binding domains"/>
    <property type="match status" value="1"/>
</dbReference>
<comment type="caution">
    <text evidence="2">The sequence shown here is derived from an EMBL/GenBank/DDBJ whole genome shotgun (WGS) entry which is preliminary data.</text>
</comment>
<accession>A0ABP6JD85</accession>
<feature type="domain" description="HTH cro/C1-type" evidence="1">
    <location>
        <begin position="19"/>
        <end position="59"/>
    </location>
</feature>
<dbReference type="SMART" id="SM00530">
    <property type="entry name" value="HTH_XRE"/>
    <property type="match status" value="1"/>
</dbReference>
<dbReference type="InterPro" id="IPR010982">
    <property type="entry name" value="Lambda_DNA-bd_dom_sf"/>
</dbReference>
<dbReference type="Pfam" id="PF13560">
    <property type="entry name" value="HTH_31"/>
    <property type="match status" value="1"/>
</dbReference>
<evidence type="ECO:0000313" key="3">
    <source>
        <dbReference type="Proteomes" id="UP001501102"/>
    </source>
</evidence>
<dbReference type="InterPro" id="IPR001387">
    <property type="entry name" value="Cro/C1-type_HTH"/>
</dbReference>
<dbReference type="EMBL" id="BAAAXZ010000102">
    <property type="protein sequence ID" value="GAA2929617.1"/>
    <property type="molecule type" value="Genomic_DNA"/>
</dbReference>
<protein>
    <recommendedName>
        <fullName evidence="1">HTH cro/C1-type domain-containing protein</fullName>
    </recommendedName>
</protein>
<dbReference type="PROSITE" id="PS50943">
    <property type="entry name" value="HTH_CROC1"/>
    <property type="match status" value="1"/>
</dbReference>
<evidence type="ECO:0000313" key="2">
    <source>
        <dbReference type="EMBL" id="GAA2929617.1"/>
    </source>
</evidence>
<name>A0ABP6JD85_STRTU</name>
<reference evidence="3" key="1">
    <citation type="journal article" date="2019" name="Int. J. Syst. Evol. Microbiol.">
        <title>The Global Catalogue of Microorganisms (GCM) 10K type strain sequencing project: providing services to taxonomists for standard genome sequencing and annotation.</title>
        <authorList>
            <consortium name="The Broad Institute Genomics Platform"/>
            <consortium name="The Broad Institute Genome Sequencing Center for Infectious Disease"/>
            <person name="Wu L."/>
            <person name="Ma J."/>
        </authorList>
    </citation>
    <scope>NUCLEOTIDE SEQUENCE [LARGE SCALE GENOMIC DNA]</scope>
    <source>
        <strain evidence="3">JCM 4087</strain>
    </source>
</reference>
<evidence type="ECO:0000259" key="1">
    <source>
        <dbReference type="PROSITE" id="PS50943"/>
    </source>
</evidence>
<keyword evidence="3" id="KW-1185">Reference proteome</keyword>
<dbReference type="CDD" id="cd00093">
    <property type="entry name" value="HTH_XRE"/>
    <property type="match status" value="1"/>
</dbReference>
<sequence length="103" mass="11540">MASETSQPPMAWRLCGDQVKLRRQDAGVSREELGQEAGYGPETIRAMEQGRRRPTQRLLDIADEMCGARGKLRAASEYLQPESIPKQIHLFLDAEARAIAQCQ</sequence>
<proteinExistence type="predicted"/>
<dbReference type="SUPFAM" id="SSF47413">
    <property type="entry name" value="lambda repressor-like DNA-binding domains"/>
    <property type="match status" value="1"/>
</dbReference>
<gene>
    <name evidence="2" type="ORF">GCM10020221_26790</name>
</gene>
<dbReference type="Proteomes" id="UP001501102">
    <property type="component" value="Unassembled WGS sequence"/>
</dbReference>